<dbReference type="Gene3D" id="1.10.530.10">
    <property type="match status" value="1"/>
</dbReference>
<dbReference type="InterPro" id="IPR008258">
    <property type="entry name" value="Transglycosylase_SLT_dom_1"/>
</dbReference>
<dbReference type="InterPro" id="IPR008939">
    <property type="entry name" value="Lytic_TGlycosylase_superhlx_U"/>
</dbReference>
<feature type="chain" id="PRO_5047173013" evidence="3">
    <location>
        <begin position="29"/>
        <end position="697"/>
    </location>
</feature>
<dbReference type="Proteomes" id="UP000784128">
    <property type="component" value="Unassembled WGS sequence"/>
</dbReference>
<comment type="similarity">
    <text evidence="1">Belongs to the transglycosylase Slt family.</text>
</comment>
<dbReference type="RefSeq" id="WP_214296875.1">
    <property type="nucleotide sequence ID" value="NZ_JAHDYS010000004.1"/>
</dbReference>
<dbReference type="InterPro" id="IPR019734">
    <property type="entry name" value="TPR_rpt"/>
</dbReference>
<evidence type="ECO:0000256" key="2">
    <source>
        <dbReference type="ARBA" id="ARBA00022729"/>
    </source>
</evidence>
<evidence type="ECO:0000259" key="4">
    <source>
        <dbReference type="Pfam" id="PF01464"/>
    </source>
</evidence>
<proteinExistence type="inferred from homology"/>
<dbReference type="Pfam" id="PF13174">
    <property type="entry name" value="TPR_6"/>
    <property type="match status" value="1"/>
</dbReference>
<dbReference type="InterPro" id="IPR000189">
    <property type="entry name" value="Transglyc_AS"/>
</dbReference>
<accession>A0ABS5U664</accession>
<dbReference type="SUPFAM" id="SSF48452">
    <property type="entry name" value="TPR-like"/>
    <property type="match status" value="2"/>
</dbReference>
<dbReference type="InterPro" id="IPR011990">
    <property type="entry name" value="TPR-like_helical_dom_sf"/>
</dbReference>
<gene>
    <name evidence="5" type="ORF">KJB30_05155</name>
</gene>
<dbReference type="Gene3D" id="1.25.40.10">
    <property type="entry name" value="Tetratricopeptide repeat domain"/>
    <property type="match status" value="3"/>
</dbReference>
<keyword evidence="6" id="KW-1185">Reference proteome</keyword>
<dbReference type="InterPro" id="IPR023346">
    <property type="entry name" value="Lysozyme-like_dom_sf"/>
</dbReference>
<dbReference type="PANTHER" id="PTHR37423:SF2">
    <property type="entry name" value="MEMBRANE-BOUND LYTIC MUREIN TRANSGLYCOSYLASE C"/>
    <property type="match status" value="1"/>
</dbReference>
<name>A0ABS5U664_9BACT</name>
<evidence type="ECO:0000313" key="6">
    <source>
        <dbReference type="Proteomes" id="UP000784128"/>
    </source>
</evidence>
<evidence type="ECO:0000313" key="5">
    <source>
        <dbReference type="EMBL" id="MBT1071158.1"/>
    </source>
</evidence>
<keyword evidence="2 3" id="KW-0732">Signal</keyword>
<sequence length="697" mass="77622">MSHFTRRSLVFALSGMSLVSLLGLSSYADDLFSQAVTQFREKDYKESFTIAKKSSESPQRSFLLGVNALRLGNYEEAVALLSEAETRLPLVGDYAALYQAEALLKLRKFGLAATKAGAISKAYPASTLIRKAEKLYVDSIIASGDYKLALTACDNFIEKYPSGSDSVEVLFLSARCREELGNKLGAAQIYRGIWLDNPRTQQSQNSQERLKELEQAGIKTAPYTAEELVRRASSLFSQNDFSSSLQALQSIPLEGLPDGMISRINLRIGITQYRLRRYKNAQETLTKAATSVVPAIRSEARFWNAKAIERQDQQESAFALYMELVAEGKKQEFAADALVEAAGLLRGQGKYGEAARLFEQVISGFPESRFMTRSAWDAAWCHYLAGENTLAAESFKRLLKNEGVREKALYWLARTLEKGGNADAVEYYRALQDEFPAGFYATWYREQKGIKDCREQIAQGKRPVVPVLPAAFDKPRLLASLGMVDEARREMTAARKKIGYKKALVPALAQFYREIGDFGAVISLFQQNVQPKWEKDSLPLWSAGYPLAFNDFVSQHTAANTLSESLIYALIRAESCFSPTVKSPVGAVGLMQLMPATAKGVAQEKGTFDPARLTTPEYNIKLGTKHFRDLLKGYDGDVVYSVAAYNAGSSAVARWKKNLKGLQKDEFIESIPYQETRDYVKKVYASAATYRQLYGLK</sequence>
<feature type="signal peptide" evidence="3">
    <location>
        <begin position="1"/>
        <end position="28"/>
    </location>
</feature>
<reference evidence="5 6" key="1">
    <citation type="submission" date="2021-05" db="EMBL/GenBank/DDBJ databases">
        <title>The draft genome of Geobacter chapellei DSM 13688.</title>
        <authorList>
            <person name="Xu Z."/>
            <person name="Masuda Y."/>
            <person name="Itoh H."/>
            <person name="Senoo K."/>
        </authorList>
    </citation>
    <scope>NUCLEOTIDE SEQUENCE [LARGE SCALE GENOMIC DNA]</scope>
    <source>
        <strain evidence="5 6">DSM 13688</strain>
    </source>
</reference>
<dbReference type="Pfam" id="PF01464">
    <property type="entry name" value="SLT"/>
    <property type="match status" value="1"/>
</dbReference>
<comment type="caution">
    <text evidence="5">The sequence shown here is derived from an EMBL/GenBank/DDBJ whole genome shotgun (WGS) entry which is preliminary data.</text>
</comment>
<dbReference type="SUPFAM" id="SSF48435">
    <property type="entry name" value="Bacterial muramidases"/>
    <property type="match status" value="1"/>
</dbReference>
<dbReference type="EMBL" id="JAHDYS010000004">
    <property type="protein sequence ID" value="MBT1071158.1"/>
    <property type="molecule type" value="Genomic_DNA"/>
</dbReference>
<dbReference type="PANTHER" id="PTHR37423">
    <property type="entry name" value="SOLUBLE LYTIC MUREIN TRANSGLYCOSYLASE-RELATED"/>
    <property type="match status" value="1"/>
</dbReference>
<dbReference type="CDD" id="cd13401">
    <property type="entry name" value="Slt70-like"/>
    <property type="match status" value="1"/>
</dbReference>
<protein>
    <submittedName>
        <fullName evidence="5">Transglycosylase SLT domain-containing protein</fullName>
    </submittedName>
</protein>
<dbReference type="PROSITE" id="PS00922">
    <property type="entry name" value="TRANSGLYCOSYLASE"/>
    <property type="match status" value="1"/>
</dbReference>
<feature type="domain" description="Transglycosylase SLT" evidence="4">
    <location>
        <begin position="555"/>
        <end position="667"/>
    </location>
</feature>
<dbReference type="Pfam" id="PF13432">
    <property type="entry name" value="TPR_16"/>
    <property type="match status" value="2"/>
</dbReference>
<dbReference type="SUPFAM" id="SSF53955">
    <property type="entry name" value="Lysozyme-like"/>
    <property type="match status" value="1"/>
</dbReference>
<organism evidence="5 6">
    <name type="scientific">Pelotalea chapellei</name>
    <dbReference type="NCBI Taxonomy" id="44671"/>
    <lineage>
        <taxon>Bacteria</taxon>
        <taxon>Pseudomonadati</taxon>
        <taxon>Thermodesulfobacteriota</taxon>
        <taxon>Desulfuromonadia</taxon>
        <taxon>Geobacterales</taxon>
        <taxon>Geobacteraceae</taxon>
        <taxon>Pelotalea</taxon>
    </lineage>
</organism>
<evidence type="ECO:0000256" key="1">
    <source>
        <dbReference type="ARBA" id="ARBA00007734"/>
    </source>
</evidence>
<evidence type="ECO:0000256" key="3">
    <source>
        <dbReference type="SAM" id="SignalP"/>
    </source>
</evidence>